<organism evidence="9 10">
    <name type="scientific">Eeniella nana</name>
    <name type="common">Yeast</name>
    <name type="synonym">Brettanomyces nanus</name>
    <dbReference type="NCBI Taxonomy" id="13502"/>
    <lineage>
        <taxon>Eukaryota</taxon>
        <taxon>Fungi</taxon>
        <taxon>Dikarya</taxon>
        <taxon>Ascomycota</taxon>
        <taxon>Saccharomycotina</taxon>
        <taxon>Pichiomycetes</taxon>
        <taxon>Pichiales</taxon>
        <taxon>Pichiaceae</taxon>
        <taxon>Brettanomyces</taxon>
    </lineage>
</organism>
<dbReference type="InterPro" id="IPR030379">
    <property type="entry name" value="G_SEPTIN_dom"/>
</dbReference>
<name>A0A875S9L8_EENNA</name>
<evidence type="ECO:0000256" key="5">
    <source>
        <dbReference type="ARBA" id="ARBA00023306"/>
    </source>
</evidence>
<dbReference type="Pfam" id="PF00735">
    <property type="entry name" value="Septin"/>
    <property type="match status" value="1"/>
</dbReference>
<sequence length="338" mass="38852">MADTQPQTQPVRTTAGTDATSLLQPTNYVGFDTITTQIENRMVKRGFTLNVMLVGASGLGKSTLINTLFSSHLDDSCGRNTVYEPIERTPDIKVTSHDMIENNVILHLNIIDTPGFADQINNNHCWDPLLKYVKDQHNQYLRRELNASREKFIKDTRVHCALYFVAPNYYGLSRLDVQALKKLTEVVNVVPVIAKSDTLTMEERANLKRTLQDQFKHYNLRMYPYNNQYDDRLTSEEIQFNKDIRSMLPFAVIGSEDVITTPKGETVRGRRTKWGTINVEDVTQCEFVYLRDFLTRTHLYDLIETTSLQHYEAFRTKQLTALRENVGARNSSQSQNQS</sequence>
<evidence type="ECO:0000256" key="6">
    <source>
        <dbReference type="ARBA" id="ARBA00069702"/>
    </source>
</evidence>
<dbReference type="OrthoDB" id="416553at2759"/>
<dbReference type="GO" id="GO:0005525">
    <property type="term" value="F:GTP binding"/>
    <property type="evidence" value="ECO:0007669"/>
    <property type="project" value="UniProtKB-KW"/>
</dbReference>
<dbReference type="PANTHER" id="PTHR18884">
    <property type="entry name" value="SEPTIN"/>
    <property type="match status" value="1"/>
</dbReference>
<evidence type="ECO:0000313" key="9">
    <source>
        <dbReference type="EMBL" id="QPG75744.1"/>
    </source>
</evidence>
<evidence type="ECO:0000256" key="1">
    <source>
        <dbReference type="ARBA" id="ARBA00004266"/>
    </source>
</evidence>
<keyword evidence="3 7" id="KW-0547">Nucleotide-binding</keyword>
<dbReference type="PIRSF" id="PIRSF006698">
    <property type="entry name" value="Septin"/>
    <property type="match status" value="1"/>
</dbReference>
<keyword evidence="10" id="KW-1185">Reference proteome</keyword>
<evidence type="ECO:0000256" key="4">
    <source>
        <dbReference type="ARBA" id="ARBA00023134"/>
    </source>
</evidence>
<dbReference type="CDD" id="cd01850">
    <property type="entry name" value="CDC_Septin"/>
    <property type="match status" value="1"/>
</dbReference>
<feature type="domain" description="Septin-type G" evidence="8">
    <location>
        <begin position="45"/>
        <end position="321"/>
    </location>
</feature>
<dbReference type="GO" id="GO:0000921">
    <property type="term" value="P:septin ring assembly"/>
    <property type="evidence" value="ECO:0007669"/>
    <property type="project" value="UniProtKB-ARBA"/>
</dbReference>
<keyword evidence="2 9" id="KW-0132">Cell division</keyword>
<evidence type="ECO:0000256" key="2">
    <source>
        <dbReference type="ARBA" id="ARBA00022618"/>
    </source>
</evidence>
<keyword evidence="5" id="KW-0131">Cell cycle</keyword>
<evidence type="ECO:0000259" key="8">
    <source>
        <dbReference type="PROSITE" id="PS51719"/>
    </source>
</evidence>
<dbReference type="GO" id="GO:0000144">
    <property type="term" value="C:cellular bud neck septin ring"/>
    <property type="evidence" value="ECO:0007669"/>
    <property type="project" value="UniProtKB-ARBA"/>
</dbReference>
<dbReference type="GO" id="GO:0043934">
    <property type="term" value="P:sporulation"/>
    <property type="evidence" value="ECO:0007669"/>
    <property type="project" value="UniProtKB-ARBA"/>
</dbReference>
<dbReference type="Proteomes" id="UP000662931">
    <property type="component" value="Chromosome 3"/>
</dbReference>
<dbReference type="AlphaFoldDB" id="A0A875S9L8"/>
<dbReference type="Gene3D" id="3.40.50.300">
    <property type="entry name" value="P-loop containing nucleotide triphosphate hydrolases"/>
    <property type="match status" value="1"/>
</dbReference>
<keyword evidence="4 7" id="KW-0342">GTP-binding</keyword>
<dbReference type="SUPFAM" id="SSF52540">
    <property type="entry name" value="P-loop containing nucleoside triphosphate hydrolases"/>
    <property type="match status" value="1"/>
</dbReference>
<dbReference type="InterPro" id="IPR016491">
    <property type="entry name" value="Septin"/>
</dbReference>
<evidence type="ECO:0000256" key="7">
    <source>
        <dbReference type="RuleBase" id="RU004560"/>
    </source>
</evidence>
<reference evidence="9" key="1">
    <citation type="submission" date="2020-10" db="EMBL/GenBank/DDBJ databases">
        <authorList>
            <person name="Roach M.J.R."/>
        </authorList>
    </citation>
    <scope>NUCLEOTIDE SEQUENCE</scope>
    <source>
        <strain evidence="9">CBS 1945</strain>
    </source>
</reference>
<dbReference type="GO" id="GO:0051301">
    <property type="term" value="P:cell division"/>
    <property type="evidence" value="ECO:0007669"/>
    <property type="project" value="UniProtKB-KW"/>
</dbReference>
<proteinExistence type="inferred from homology"/>
<dbReference type="PROSITE" id="PS51719">
    <property type="entry name" value="G_SEPTIN"/>
    <property type="match status" value="1"/>
</dbReference>
<dbReference type="KEGG" id="bnn:FOA43_003104"/>
<dbReference type="GeneID" id="62196505"/>
<dbReference type="InterPro" id="IPR027417">
    <property type="entry name" value="P-loop_NTPase"/>
</dbReference>
<protein>
    <recommendedName>
        <fullName evidence="6">Cell division control protein 10</fullName>
    </recommendedName>
</protein>
<comment type="similarity">
    <text evidence="7">Belongs to the TRAFAC class TrmE-Era-EngA-EngB-Septin-like GTPase superfamily. Septin GTPase family.</text>
</comment>
<evidence type="ECO:0000313" key="10">
    <source>
        <dbReference type="Proteomes" id="UP000662931"/>
    </source>
</evidence>
<gene>
    <name evidence="9" type="primary">CDC10</name>
    <name evidence="9" type="ORF">FOA43_003104</name>
</gene>
<evidence type="ECO:0000256" key="3">
    <source>
        <dbReference type="ARBA" id="ARBA00022741"/>
    </source>
</evidence>
<dbReference type="EMBL" id="CP064814">
    <property type="protein sequence ID" value="QPG75744.1"/>
    <property type="molecule type" value="Genomic_DNA"/>
</dbReference>
<accession>A0A875S9L8</accession>
<comment type="subcellular location">
    <subcellularLocation>
        <location evidence="1">Bud neck</location>
    </subcellularLocation>
</comment>
<dbReference type="FunFam" id="3.40.50.300:FF:000260">
    <property type="entry name" value="Cell division control 10"/>
    <property type="match status" value="1"/>
</dbReference>
<dbReference type="RefSeq" id="XP_038779309.1">
    <property type="nucleotide sequence ID" value="XM_038923381.1"/>
</dbReference>